<accession>A0A0G0NLL2</accession>
<evidence type="ECO:0000313" key="3">
    <source>
        <dbReference type="EMBL" id="KKQ77991.1"/>
    </source>
</evidence>
<keyword evidence="2" id="KW-0812">Transmembrane</keyword>
<name>A0A0G0NLL2_9BACT</name>
<protein>
    <submittedName>
        <fullName evidence="3">Uncharacterized protein</fullName>
    </submittedName>
</protein>
<comment type="caution">
    <text evidence="3">The sequence shown here is derived from an EMBL/GenBank/DDBJ whole genome shotgun (WGS) entry which is preliminary data.</text>
</comment>
<keyword evidence="2" id="KW-1133">Transmembrane helix</keyword>
<evidence type="ECO:0000256" key="1">
    <source>
        <dbReference type="SAM" id="MobiDB-lite"/>
    </source>
</evidence>
<keyword evidence="2" id="KW-0472">Membrane</keyword>
<dbReference type="Proteomes" id="UP000034324">
    <property type="component" value="Unassembled WGS sequence"/>
</dbReference>
<proteinExistence type="predicted"/>
<evidence type="ECO:0000256" key="2">
    <source>
        <dbReference type="SAM" id="Phobius"/>
    </source>
</evidence>
<feature type="transmembrane region" description="Helical" evidence="2">
    <location>
        <begin position="42"/>
        <end position="61"/>
    </location>
</feature>
<evidence type="ECO:0000313" key="4">
    <source>
        <dbReference type="Proteomes" id="UP000034324"/>
    </source>
</evidence>
<feature type="region of interest" description="Disordered" evidence="1">
    <location>
        <begin position="1"/>
        <end position="33"/>
    </location>
</feature>
<sequence length="447" mass="49673">MEENLLQPQVPVSPVPVTPTPAPAPSVPPTQPPPPKRFPLKWILIIALLAGIVLAGTFLIFQSQSGFFLGQPNDVVKTNETIRIGEYKVLAKDGWEELEYISAREAKNAKEILMVFSQFYPEYTDKNKEMYIKEIVVSGDTAEVYFGGDEGWLTDRMGSAGPYNYSGLVTFALTEGSGIKKVDFKLQSAGTHFSPGISTREDFIELWPTELLEKNVSQGNKQVQESLQFRKTSNWKIYTNTKHHFSVKYPQDFSIVRGPGEDAKTDQDYQDVNQVGFISSSKLTHFKIYIDPKNPGILTSPTSVTKTILGQNVEGKENKQTYQEVSPNRITTQLSQDFSVVQNGKEYLVSFSTTTYSPEELSFATETFDQFLSTFKFIEITPSPTCRPRPACLDAKPITCLITVTADMCPPAEAKFCGGIANIECPSGYTCKLDGFYPDAGGKCVKE</sequence>
<gene>
    <name evidence="3" type="ORF">US99_C0031G0001</name>
</gene>
<reference evidence="3 4" key="1">
    <citation type="journal article" date="2015" name="Nature">
        <title>rRNA introns, odd ribosomes, and small enigmatic genomes across a large radiation of phyla.</title>
        <authorList>
            <person name="Brown C.T."/>
            <person name="Hug L.A."/>
            <person name="Thomas B.C."/>
            <person name="Sharon I."/>
            <person name="Castelle C.J."/>
            <person name="Singh A."/>
            <person name="Wilkins M.J."/>
            <person name="Williams K.H."/>
            <person name="Banfield J.F."/>
        </authorList>
    </citation>
    <scope>NUCLEOTIDE SEQUENCE [LARGE SCALE GENOMIC DNA]</scope>
</reference>
<organism evidence="3 4">
    <name type="scientific">Candidatus Daviesbacteria bacterium GW2011_GWF2_38_6</name>
    <dbReference type="NCBI Taxonomy" id="1618432"/>
    <lineage>
        <taxon>Bacteria</taxon>
        <taxon>Candidatus Daviesiibacteriota</taxon>
    </lineage>
</organism>
<feature type="compositionally biased region" description="Pro residues" evidence="1">
    <location>
        <begin position="11"/>
        <end position="33"/>
    </location>
</feature>
<dbReference type="EMBL" id="LBVC01000031">
    <property type="protein sequence ID" value="KKQ77991.1"/>
    <property type="molecule type" value="Genomic_DNA"/>
</dbReference>
<dbReference type="AlphaFoldDB" id="A0A0G0NLL2"/>